<reference evidence="2 3" key="1">
    <citation type="submission" date="2024-02" db="EMBL/GenBank/DDBJ databases">
        <authorList>
            <person name="Vignale AGUSTIN F."/>
            <person name="Sosa J E."/>
            <person name="Modenutti C."/>
        </authorList>
    </citation>
    <scope>NUCLEOTIDE SEQUENCE [LARGE SCALE GENOMIC DNA]</scope>
</reference>
<evidence type="ECO:0000256" key="1">
    <source>
        <dbReference type="SAM" id="MobiDB-lite"/>
    </source>
</evidence>
<protein>
    <submittedName>
        <fullName evidence="2">Uncharacterized protein</fullName>
    </submittedName>
</protein>
<proteinExistence type="predicted"/>
<evidence type="ECO:0000313" key="2">
    <source>
        <dbReference type="EMBL" id="CAK9149836.1"/>
    </source>
</evidence>
<name>A0ABC8RXX5_9AQUA</name>
<feature type="region of interest" description="Disordered" evidence="1">
    <location>
        <begin position="103"/>
        <end position="124"/>
    </location>
</feature>
<sequence>MIKFFGKEPQLTVWKSETKRVIEELLMQETFSREECDRLIKIVNSRVVDSSTMKGGQGRRPSELRSVTAGKVGVTNISYTDAPDLCSNAVMEAKKWFKEKKVGSNSKPDLKNFPPDRNPCRGTHKKRKARLGDLLHYAAELLKKVQEKSKLDQEQDTMGSIHYRMYKEGHIVLEHVVTRKECVP</sequence>
<organism evidence="2 3">
    <name type="scientific">Ilex paraguariensis</name>
    <name type="common">yerba mate</name>
    <dbReference type="NCBI Taxonomy" id="185542"/>
    <lineage>
        <taxon>Eukaryota</taxon>
        <taxon>Viridiplantae</taxon>
        <taxon>Streptophyta</taxon>
        <taxon>Embryophyta</taxon>
        <taxon>Tracheophyta</taxon>
        <taxon>Spermatophyta</taxon>
        <taxon>Magnoliopsida</taxon>
        <taxon>eudicotyledons</taxon>
        <taxon>Gunneridae</taxon>
        <taxon>Pentapetalae</taxon>
        <taxon>asterids</taxon>
        <taxon>campanulids</taxon>
        <taxon>Aquifoliales</taxon>
        <taxon>Aquifoliaceae</taxon>
        <taxon>Ilex</taxon>
    </lineage>
</organism>
<dbReference type="AlphaFoldDB" id="A0ABC8RXX5"/>
<dbReference type="Proteomes" id="UP001642360">
    <property type="component" value="Unassembled WGS sequence"/>
</dbReference>
<keyword evidence="3" id="KW-1185">Reference proteome</keyword>
<accession>A0ABC8RXX5</accession>
<dbReference type="PANTHER" id="PTHR33416">
    <property type="entry name" value="NUCLEAR PORE COMPLEX PROTEIN NUP1"/>
    <property type="match status" value="1"/>
</dbReference>
<gene>
    <name evidence="2" type="ORF">ILEXP_LOCUS17921</name>
</gene>
<dbReference type="EMBL" id="CAUOFW020001947">
    <property type="protein sequence ID" value="CAK9149836.1"/>
    <property type="molecule type" value="Genomic_DNA"/>
</dbReference>
<dbReference type="PANTHER" id="PTHR33416:SF17">
    <property type="entry name" value="PROTEIN KAKU4"/>
    <property type="match status" value="1"/>
</dbReference>
<comment type="caution">
    <text evidence="2">The sequence shown here is derived from an EMBL/GenBank/DDBJ whole genome shotgun (WGS) entry which is preliminary data.</text>
</comment>
<evidence type="ECO:0000313" key="3">
    <source>
        <dbReference type="Proteomes" id="UP001642360"/>
    </source>
</evidence>